<dbReference type="EMBL" id="JAEHOD010000034">
    <property type="protein sequence ID" value="KAG2442045.1"/>
    <property type="molecule type" value="Genomic_DNA"/>
</dbReference>
<dbReference type="SMART" id="SM00185">
    <property type="entry name" value="ARM"/>
    <property type="match status" value="3"/>
</dbReference>
<feature type="compositionally biased region" description="Low complexity" evidence="2">
    <location>
        <begin position="1"/>
        <end position="13"/>
    </location>
</feature>
<accession>A0A835W787</accession>
<dbReference type="OrthoDB" id="1683831at2759"/>
<organism evidence="3 4">
    <name type="scientific">Chlamydomonas schloesseri</name>
    <dbReference type="NCBI Taxonomy" id="2026947"/>
    <lineage>
        <taxon>Eukaryota</taxon>
        <taxon>Viridiplantae</taxon>
        <taxon>Chlorophyta</taxon>
        <taxon>core chlorophytes</taxon>
        <taxon>Chlorophyceae</taxon>
        <taxon>CS clade</taxon>
        <taxon>Chlamydomonadales</taxon>
        <taxon>Chlamydomonadaceae</taxon>
        <taxon>Chlamydomonas</taxon>
    </lineage>
</organism>
<gene>
    <name evidence="3" type="ORF">HYH02_009836</name>
</gene>
<evidence type="ECO:0000313" key="4">
    <source>
        <dbReference type="Proteomes" id="UP000613740"/>
    </source>
</evidence>
<feature type="repeat" description="ARM" evidence="1">
    <location>
        <begin position="298"/>
        <end position="340"/>
    </location>
</feature>
<evidence type="ECO:0000256" key="2">
    <source>
        <dbReference type="SAM" id="MobiDB-lite"/>
    </source>
</evidence>
<sequence>MLRRAQAPAAPAPECSREPVEASKQARGRRVSRSPSLSSASSDVEPGSPCPVAQPQAIQPRQAVVIDHPGATRVLQKPDGTIVFEAADSHDGGAAGGAGGPGGRLGGHPAGHLVRDLAAASGVLLVAGASAAGLIAAREHSAAAAAGSYCLTTKQLSGAVAHAVTAYVAGTATGLVVGPLLAARAVAGVLLRPALVGLLVTTGIRKLGAWRCGVAGLVRQLASSDPAKVLAALRAIIAAAKRGSPRFAREFNRLKGMEALLQRLSLALPDCALLHMIAQALAELCKDQECRDALVSAGGVPRLVALLQHPDPAVSGCGLAALSCLADHSLAVEAIREAGGLTRLVELTAAASDALVQHTTAAALAAAGAAPPPPPPPPAAAGSTSAASGPSSISSAASVAGSVSSGSSSGSGSGSGSIVPAAMGGATAGAYDRRPMLLPAVKLLQALSLDPVSKAAIGAAGGVSTLLDVVARSAPRSEAQGEAIGALHNSLRGCPDNQRLLASLPAASEVLRAALAGYGPCWAPAKADLHALLNVLARLQGVQEAGGFVVVQSQVAAAAAKAAEAAAAGAGAGAGAAAAAAPATPAPAAAK</sequence>
<protein>
    <submittedName>
        <fullName evidence="3">Uncharacterized protein</fullName>
    </submittedName>
</protein>
<feature type="region of interest" description="Disordered" evidence="2">
    <location>
        <begin position="366"/>
        <end position="387"/>
    </location>
</feature>
<dbReference type="Proteomes" id="UP000613740">
    <property type="component" value="Unassembled WGS sequence"/>
</dbReference>
<feature type="compositionally biased region" description="Pro residues" evidence="2">
    <location>
        <begin position="370"/>
        <end position="379"/>
    </location>
</feature>
<dbReference type="PANTHER" id="PTHR46241">
    <property type="entry name" value="ARMADILLO REPEAT-CONTAINING PROTEIN 4 ARMC4"/>
    <property type="match status" value="1"/>
</dbReference>
<feature type="region of interest" description="Disordered" evidence="2">
    <location>
        <begin position="1"/>
        <end position="54"/>
    </location>
</feature>
<dbReference type="InterPro" id="IPR016024">
    <property type="entry name" value="ARM-type_fold"/>
</dbReference>
<dbReference type="AlphaFoldDB" id="A0A835W787"/>
<dbReference type="Gene3D" id="1.25.10.10">
    <property type="entry name" value="Leucine-rich Repeat Variant"/>
    <property type="match status" value="2"/>
</dbReference>
<dbReference type="InterPro" id="IPR000225">
    <property type="entry name" value="Armadillo"/>
</dbReference>
<evidence type="ECO:0000313" key="3">
    <source>
        <dbReference type="EMBL" id="KAG2442045.1"/>
    </source>
</evidence>
<feature type="compositionally biased region" description="Low complexity" evidence="2">
    <location>
        <begin position="33"/>
        <end position="42"/>
    </location>
</feature>
<name>A0A835W787_9CHLO</name>
<dbReference type="SUPFAM" id="SSF48371">
    <property type="entry name" value="ARM repeat"/>
    <property type="match status" value="1"/>
</dbReference>
<reference evidence="3" key="1">
    <citation type="journal article" date="2020" name="bioRxiv">
        <title>Comparative genomics of Chlamydomonas.</title>
        <authorList>
            <person name="Craig R.J."/>
            <person name="Hasan A.R."/>
            <person name="Ness R.W."/>
            <person name="Keightley P.D."/>
        </authorList>
    </citation>
    <scope>NUCLEOTIDE SEQUENCE</scope>
    <source>
        <strain evidence="3">CCAP 11/173</strain>
    </source>
</reference>
<proteinExistence type="predicted"/>
<dbReference type="PANTHER" id="PTHR46241:SF1">
    <property type="entry name" value="OUTER DYNEIN ARM-DOCKING COMPLEX SUBUNIT 2"/>
    <property type="match status" value="1"/>
</dbReference>
<keyword evidence="4" id="KW-1185">Reference proteome</keyword>
<comment type="caution">
    <text evidence="3">The sequence shown here is derived from an EMBL/GenBank/DDBJ whole genome shotgun (WGS) entry which is preliminary data.</text>
</comment>
<dbReference type="PROSITE" id="PS50176">
    <property type="entry name" value="ARM_REPEAT"/>
    <property type="match status" value="1"/>
</dbReference>
<dbReference type="InterPro" id="IPR011989">
    <property type="entry name" value="ARM-like"/>
</dbReference>
<dbReference type="Pfam" id="PF00514">
    <property type="entry name" value="Arm"/>
    <property type="match status" value="1"/>
</dbReference>
<evidence type="ECO:0000256" key="1">
    <source>
        <dbReference type="PROSITE-ProRule" id="PRU00259"/>
    </source>
</evidence>